<comment type="caution">
    <text evidence="3">The sequence shown here is derived from an EMBL/GenBank/DDBJ whole genome shotgun (WGS) entry which is preliminary data.</text>
</comment>
<dbReference type="AlphaFoldDB" id="A0A853CYM9"/>
<evidence type="ECO:0000313" key="3">
    <source>
        <dbReference type="EMBL" id="NYJ24294.1"/>
    </source>
</evidence>
<organism evidence="3 4">
    <name type="scientific">Leifsonia shinshuensis</name>
    <dbReference type="NCBI Taxonomy" id="150026"/>
    <lineage>
        <taxon>Bacteria</taxon>
        <taxon>Bacillati</taxon>
        <taxon>Actinomycetota</taxon>
        <taxon>Actinomycetes</taxon>
        <taxon>Micrococcales</taxon>
        <taxon>Microbacteriaceae</taxon>
        <taxon>Leifsonia</taxon>
    </lineage>
</organism>
<feature type="transmembrane region" description="Helical" evidence="2">
    <location>
        <begin position="7"/>
        <end position="25"/>
    </location>
</feature>
<proteinExistence type="predicted"/>
<evidence type="ECO:0000256" key="1">
    <source>
        <dbReference type="SAM" id="MobiDB-lite"/>
    </source>
</evidence>
<keyword evidence="2" id="KW-0812">Transmembrane</keyword>
<name>A0A853CYM9_9MICO</name>
<evidence type="ECO:0000313" key="4">
    <source>
        <dbReference type="Proteomes" id="UP000578352"/>
    </source>
</evidence>
<dbReference type="RefSeq" id="WP_179606328.1">
    <property type="nucleotide sequence ID" value="NZ_BAABEH010000001.1"/>
</dbReference>
<reference evidence="3 4" key="1">
    <citation type="submission" date="2020-07" db="EMBL/GenBank/DDBJ databases">
        <title>Sequencing the genomes of 1000 actinobacteria strains.</title>
        <authorList>
            <person name="Klenk H.-P."/>
        </authorList>
    </citation>
    <scope>NUCLEOTIDE SEQUENCE [LARGE SCALE GENOMIC DNA]</scope>
    <source>
        <strain evidence="3 4">DSM 15165</strain>
    </source>
</reference>
<keyword evidence="2" id="KW-1133">Transmembrane helix</keyword>
<dbReference type="EMBL" id="JACCFL010000001">
    <property type="protein sequence ID" value="NYJ24294.1"/>
    <property type="molecule type" value="Genomic_DNA"/>
</dbReference>
<gene>
    <name evidence="3" type="ORF">HNR13_002581</name>
</gene>
<evidence type="ECO:0000256" key="2">
    <source>
        <dbReference type="SAM" id="Phobius"/>
    </source>
</evidence>
<dbReference type="InterPro" id="IPR045635">
    <property type="entry name" value="DUF6412"/>
</dbReference>
<feature type="region of interest" description="Disordered" evidence="1">
    <location>
        <begin position="88"/>
        <end position="111"/>
    </location>
</feature>
<dbReference type="Proteomes" id="UP000578352">
    <property type="component" value="Unassembled WGS sequence"/>
</dbReference>
<sequence>MAGLLEFVARLFAPGTGLSVLWHTVSPSATWSGGASGLVALAGLAGAIGLVAVAAAAVVRSVAALAASLRARAVWSSPLQPAAGWLLQSQSDPDADGRPRPRAPGISLPAA</sequence>
<protein>
    <submittedName>
        <fullName evidence="3">Uncharacterized protein</fullName>
    </submittedName>
</protein>
<keyword evidence="2" id="KW-0472">Membrane</keyword>
<dbReference type="Pfam" id="PF19950">
    <property type="entry name" value="DUF6412"/>
    <property type="match status" value="1"/>
</dbReference>
<accession>A0A853CYM9</accession>
<feature type="transmembrane region" description="Helical" evidence="2">
    <location>
        <begin position="37"/>
        <end position="63"/>
    </location>
</feature>